<dbReference type="Gene3D" id="3.20.20.70">
    <property type="entry name" value="Aldolase class I"/>
    <property type="match status" value="1"/>
</dbReference>
<keyword evidence="9" id="KW-0963">Cytoplasm</keyword>
<dbReference type="GO" id="GO:0051539">
    <property type="term" value="F:4 iron, 4 sulfur cluster binding"/>
    <property type="evidence" value="ECO:0007669"/>
    <property type="project" value="UniProtKB-UniRule"/>
</dbReference>
<keyword evidence="5 9" id="KW-0479">Metal-binding</keyword>
<comment type="function">
    <text evidence="9">Probably acts as a heme chaperone, transferring heme to an unknown acceptor. Binds one molecule of heme per monomer, possibly covalently. Binds 1 [4Fe-4S] cluster. The cluster is coordinated with 3 cysteines and an exchangeable S-adenosyl-L-methionine.</text>
</comment>
<keyword evidence="6 9" id="KW-0408">Iron</keyword>
<dbReference type="EMBL" id="AEQN01000033">
    <property type="protein sequence ID" value="EFV00518.1"/>
    <property type="molecule type" value="Genomic_DNA"/>
</dbReference>
<dbReference type="SUPFAM" id="SSF102114">
    <property type="entry name" value="Radical SAM enzymes"/>
    <property type="match status" value="1"/>
</dbReference>
<dbReference type="Proteomes" id="UP000004754">
    <property type="component" value="Unassembled WGS sequence"/>
</dbReference>
<evidence type="ECO:0000256" key="1">
    <source>
        <dbReference type="ARBA" id="ARBA00006100"/>
    </source>
</evidence>
<keyword evidence="12" id="KW-1185">Reference proteome</keyword>
<dbReference type="SFLD" id="SFLDF00562">
    <property type="entry name" value="HemN-like__clustered_with_heat"/>
    <property type="match status" value="1"/>
</dbReference>
<dbReference type="GO" id="GO:0046872">
    <property type="term" value="F:metal ion binding"/>
    <property type="evidence" value="ECO:0007669"/>
    <property type="project" value="UniProtKB-UniRule"/>
</dbReference>
<evidence type="ECO:0000256" key="8">
    <source>
        <dbReference type="ARBA" id="ARBA00023186"/>
    </source>
</evidence>
<dbReference type="HOGENOM" id="CLU_027579_1_1_9"/>
<gene>
    <name evidence="11" type="ORF">HMP0721_2334</name>
</gene>
<dbReference type="GO" id="GO:0005737">
    <property type="term" value="C:cytoplasm"/>
    <property type="evidence" value="ECO:0007669"/>
    <property type="project" value="UniProtKB-SubCell"/>
</dbReference>
<evidence type="ECO:0000256" key="3">
    <source>
        <dbReference type="ARBA" id="ARBA00022617"/>
    </source>
</evidence>
<dbReference type="InterPro" id="IPR013785">
    <property type="entry name" value="Aldolase_TIM"/>
</dbReference>
<keyword evidence="4 9" id="KW-0949">S-adenosyl-L-methionine</keyword>
<accession>E6MJZ9</accession>
<comment type="subcellular location">
    <subcellularLocation>
        <location evidence="9">Cytoplasm</location>
    </subcellularLocation>
</comment>
<dbReference type="SFLD" id="SFLDF00288">
    <property type="entry name" value="HemN-like__clustered_with_nucl"/>
    <property type="match status" value="1"/>
</dbReference>
<evidence type="ECO:0000313" key="12">
    <source>
        <dbReference type="Proteomes" id="UP000004754"/>
    </source>
</evidence>
<dbReference type="PANTHER" id="PTHR13932:SF5">
    <property type="entry name" value="RADICAL S-ADENOSYL METHIONINE DOMAIN-CONTAINING PROTEIN 1, MITOCHONDRIAL"/>
    <property type="match status" value="1"/>
</dbReference>
<sequence length="390" mass="42667">MQKDRQGIGVYVHIPFCVQKCRYCDFCSSRENAAAIGRYFDALVAEIRADAAAADRRVASLYVGGGTPSFVDAAQIARVVAALEARYAFSLRDADIEATIEVNPASAMADKLAAYRRMGFNRLSVGCQSTDDRLLALMGRAHRAADFFATVDAAKAAGFENISADVIFGLPEQHLADVAATMRDLLVLPLTHLSAYSLIVEPGTVFDRWEREGRLALPPEDEERAMYETVRRMAADAGMAPYEIANFARPGYASRHNSRYWSFEPYRGYGLGAASFVRPAALPLGDGDCRRFANTSDLAAYGLAPGRALAEDHRLFLAEAKGDFMFLGLRRTAGVRDAVFQKLFGASFFEEYGAAIAGLRRQGLVEVAGDALRLSRRGYDLANQVFMAFV</sequence>
<dbReference type="NCBIfam" id="TIGR00539">
    <property type="entry name" value="hemN_rel"/>
    <property type="match status" value="1"/>
</dbReference>
<dbReference type="InterPro" id="IPR004559">
    <property type="entry name" value="HemW-like"/>
</dbReference>
<name>E6MJZ9_9FIRM</name>
<dbReference type="GO" id="GO:0006779">
    <property type="term" value="P:porphyrin-containing compound biosynthetic process"/>
    <property type="evidence" value="ECO:0007669"/>
    <property type="project" value="InterPro"/>
</dbReference>
<evidence type="ECO:0000256" key="4">
    <source>
        <dbReference type="ARBA" id="ARBA00022691"/>
    </source>
</evidence>
<evidence type="ECO:0000256" key="5">
    <source>
        <dbReference type="ARBA" id="ARBA00022723"/>
    </source>
</evidence>
<keyword evidence="7 9" id="KW-0411">Iron-sulfur</keyword>
<keyword evidence="3 9" id="KW-0349">Heme</keyword>
<dbReference type="Pfam" id="PF04055">
    <property type="entry name" value="Radical_SAM"/>
    <property type="match status" value="1"/>
</dbReference>
<comment type="similarity">
    <text evidence="1">Belongs to the anaerobic coproporphyrinogen-III oxidase family. HemW subfamily.</text>
</comment>
<keyword evidence="9" id="KW-0004">4Fe-4S</keyword>
<feature type="domain" description="Radical SAM core" evidence="10">
    <location>
        <begin position="2"/>
        <end position="240"/>
    </location>
</feature>
<organism evidence="11 12">
    <name type="scientific">Pseudoramibacter alactolyticus ATCC 23263</name>
    <dbReference type="NCBI Taxonomy" id="887929"/>
    <lineage>
        <taxon>Bacteria</taxon>
        <taxon>Bacillati</taxon>
        <taxon>Bacillota</taxon>
        <taxon>Clostridia</taxon>
        <taxon>Eubacteriales</taxon>
        <taxon>Eubacteriaceae</taxon>
        <taxon>Pseudoramibacter</taxon>
    </lineage>
</organism>
<dbReference type="InterPro" id="IPR006638">
    <property type="entry name" value="Elp3/MiaA/NifB-like_rSAM"/>
</dbReference>
<dbReference type="RefSeq" id="WP_006599756.1">
    <property type="nucleotide sequence ID" value="NZ_GL622359.1"/>
</dbReference>
<dbReference type="SFLD" id="SFLDS00029">
    <property type="entry name" value="Radical_SAM"/>
    <property type="match status" value="2"/>
</dbReference>
<dbReference type="PANTHER" id="PTHR13932">
    <property type="entry name" value="COPROPORPHYRINIGEN III OXIDASE"/>
    <property type="match status" value="1"/>
</dbReference>
<evidence type="ECO:0000256" key="9">
    <source>
        <dbReference type="RuleBase" id="RU364116"/>
    </source>
</evidence>
<evidence type="ECO:0000256" key="6">
    <source>
        <dbReference type="ARBA" id="ARBA00023004"/>
    </source>
</evidence>
<dbReference type="InterPro" id="IPR007197">
    <property type="entry name" value="rSAM"/>
</dbReference>
<dbReference type="Pfam" id="PF06969">
    <property type="entry name" value="HemN_C"/>
    <property type="match status" value="1"/>
</dbReference>
<protein>
    <recommendedName>
        <fullName evidence="2 9">Heme chaperone HemW</fullName>
    </recommendedName>
</protein>
<evidence type="ECO:0000259" key="10">
    <source>
        <dbReference type="PROSITE" id="PS51918"/>
    </source>
</evidence>
<reference evidence="11 12" key="1">
    <citation type="submission" date="2010-12" db="EMBL/GenBank/DDBJ databases">
        <authorList>
            <person name="Muzny D."/>
            <person name="Qin X."/>
            <person name="Deng J."/>
            <person name="Jiang H."/>
            <person name="Liu Y."/>
            <person name="Qu J."/>
            <person name="Song X.-Z."/>
            <person name="Zhang L."/>
            <person name="Thornton R."/>
            <person name="Coyle M."/>
            <person name="Francisco L."/>
            <person name="Jackson L."/>
            <person name="Javaid M."/>
            <person name="Korchina V."/>
            <person name="Kovar C."/>
            <person name="Mata R."/>
            <person name="Mathew T."/>
            <person name="Ngo R."/>
            <person name="Nguyen L."/>
            <person name="Nguyen N."/>
            <person name="Okwuonu G."/>
            <person name="Ongeri F."/>
            <person name="Pham C."/>
            <person name="Simmons D."/>
            <person name="Wilczek-Boney K."/>
            <person name="Hale W."/>
            <person name="Jakkamsetti A."/>
            <person name="Pham P."/>
            <person name="Ruth R."/>
            <person name="San Lucas F."/>
            <person name="Warren J."/>
            <person name="Zhang J."/>
            <person name="Zhao Z."/>
            <person name="Zhou C."/>
            <person name="Zhu D."/>
            <person name="Lee S."/>
            <person name="Bess C."/>
            <person name="Blankenburg K."/>
            <person name="Forbes L."/>
            <person name="Fu Q."/>
            <person name="Gubbala S."/>
            <person name="Hirani K."/>
            <person name="Jayaseelan J.C."/>
            <person name="Lara F."/>
            <person name="Munidasa M."/>
            <person name="Palculict T."/>
            <person name="Patil S."/>
            <person name="Pu L.-L."/>
            <person name="Saada N."/>
            <person name="Tang L."/>
            <person name="Weissenberger G."/>
            <person name="Zhu Y."/>
            <person name="Hemphill L."/>
            <person name="Shang Y."/>
            <person name="Youmans B."/>
            <person name="Ayvaz T."/>
            <person name="Ross M."/>
            <person name="Santibanez J."/>
            <person name="Aqrawi P."/>
            <person name="Gross S."/>
            <person name="Joshi V."/>
            <person name="Fowler G."/>
            <person name="Nazareth L."/>
            <person name="Reid J."/>
            <person name="Worley K."/>
            <person name="Petrosino J."/>
            <person name="Highlander S."/>
            <person name="Gibbs R."/>
        </authorList>
    </citation>
    <scope>NUCLEOTIDE SEQUENCE [LARGE SCALE GENOMIC DNA]</scope>
    <source>
        <strain evidence="11 12">ATCC 23263</strain>
    </source>
</reference>
<evidence type="ECO:0000256" key="2">
    <source>
        <dbReference type="ARBA" id="ARBA00017228"/>
    </source>
</evidence>
<comment type="caution">
    <text evidence="11">The sequence shown here is derived from an EMBL/GenBank/DDBJ whole genome shotgun (WGS) entry which is preliminary data.</text>
</comment>
<dbReference type="SFLD" id="SFLDG01065">
    <property type="entry name" value="anaerobic_coproporphyrinogen-I"/>
    <property type="match status" value="2"/>
</dbReference>
<dbReference type="SMART" id="SM00729">
    <property type="entry name" value="Elp3"/>
    <property type="match status" value="1"/>
</dbReference>
<evidence type="ECO:0000313" key="11">
    <source>
        <dbReference type="EMBL" id="EFV00518.1"/>
    </source>
</evidence>
<dbReference type="InterPro" id="IPR010723">
    <property type="entry name" value="HemN_C"/>
</dbReference>
<keyword evidence="11" id="KW-0560">Oxidoreductase</keyword>
<keyword evidence="8 9" id="KW-0143">Chaperone</keyword>
<dbReference type="AlphaFoldDB" id="E6MJZ9"/>
<dbReference type="InterPro" id="IPR034505">
    <property type="entry name" value="Coproporphyrinogen-III_oxidase"/>
</dbReference>
<dbReference type="STRING" id="887929.HMP0721_2334"/>
<dbReference type="SFLD" id="SFLDG01082">
    <property type="entry name" value="B12-binding_domain_containing"/>
    <property type="match status" value="1"/>
</dbReference>
<dbReference type="GO" id="GO:0004109">
    <property type="term" value="F:coproporphyrinogen oxidase activity"/>
    <property type="evidence" value="ECO:0007669"/>
    <property type="project" value="InterPro"/>
</dbReference>
<dbReference type="eggNOG" id="COG0635">
    <property type="taxonomic scope" value="Bacteria"/>
</dbReference>
<proteinExistence type="inferred from homology"/>
<dbReference type="InterPro" id="IPR058240">
    <property type="entry name" value="rSAM_sf"/>
</dbReference>
<dbReference type="OrthoDB" id="9808022at2"/>
<dbReference type="PROSITE" id="PS51918">
    <property type="entry name" value="RADICAL_SAM"/>
    <property type="match status" value="1"/>
</dbReference>
<evidence type="ECO:0000256" key="7">
    <source>
        <dbReference type="ARBA" id="ARBA00023014"/>
    </source>
</evidence>